<dbReference type="Proteomes" id="UP000018291">
    <property type="component" value="Unassembled WGS sequence"/>
</dbReference>
<protein>
    <submittedName>
        <fullName evidence="1">Uncharacterized protein</fullName>
    </submittedName>
</protein>
<evidence type="ECO:0000313" key="1">
    <source>
        <dbReference type="EMBL" id="CCM62676.1"/>
    </source>
</evidence>
<accession>R4Z076</accession>
<evidence type="ECO:0000313" key="2">
    <source>
        <dbReference type="Proteomes" id="UP000018291"/>
    </source>
</evidence>
<keyword evidence="2" id="KW-1185">Reference proteome</keyword>
<reference evidence="1 2" key="1">
    <citation type="journal article" date="2013" name="ISME J.">
        <title>Metabolic model for the filamentous 'Candidatus Microthrix parvicella' based on genomic and metagenomic analyses.</title>
        <authorList>
            <person name="Jon McIlroy S."/>
            <person name="Kristiansen R."/>
            <person name="Albertsen M."/>
            <person name="Michael Karst S."/>
            <person name="Rossetti S."/>
            <person name="Lund Nielsen J."/>
            <person name="Tandoi V."/>
            <person name="James Seviour R."/>
            <person name="Nielsen P.H."/>
        </authorList>
    </citation>
    <scope>NUCLEOTIDE SEQUENCE [LARGE SCALE GENOMIC DNA]</scope>
    <source>
        <strain evidence="1 2">RN1</strain>
    </source>
</reference>
<sequence>MRAIRRPENARCGPTRDATDQEWIESLFGHPKGEFPHLEKIDDIDVLRAELQIRRTVTTRPPGSLPLHFRWVEVAGGLRRVGVDRAG</sequence>
<dbReference type="STRING" id="1229780.BN381_130234"/>
<comment type="caution">
    <text evidence="1">The sequence shown here is derived from an EMBL/GenBank/DDBJ whole genome shotgun (WGS) entry which is preliminary data.</text>
</comment>
<gene>
    <name evidence="1" type="ORF">BN381_130234</name>
</gene>
<proteinExistence type="predicted"/>
<name>R4Z076_9ACTN</name>
<dbReference type="EMBL" id="CANL01000005">
    <property type="protein sequence ID" value="CCM62676.1"/>
    <property type="molecule type" value="Genomic_DNA"/>
</dbReference>
<dbReference type="AlphaFoldDB" id="R4Z076"/>
<dbReference type="HOGENOM" id="CLU_2477607_0_0_11"/>
<organism evidence="1 2">
    <name type="scientific">Candidatus Neomicrothrix parvicella RN1</name>
    <dbReference type="NCBI Taxonomy" id="1229780"/>
    <lineage>
        <taxon>Bacteria</taxon>
        <taxon>Bacillati</taxon>
        <taxon>Actinomycetota</taxon>
        <taxon>Acidimicrobiia</taxon>
        <taxon>Acidimicrobiales</taxon>
        <taxon>Microthrixaceae</taxon>
        <taxon>Candidatus Neomicrothrix</taxon>
    </lineage>
</organism>